<sequence>MKTLNVMNVKEDDVLSRNEMKTIVAGSGSGSPDCTCNYSSGSSNCQVTVDSGSMFGTQITVSCLDGFYDSWYAGSNQHGTVCGGECSY</sequence>
<protein>
    <submittedName>
        <fullName evidence="1">Uncharacterized protein</fullName>
    </submittedName>
</protein>
<reference evidence="1 2" key="1">
    <citation type="submission" date="2021-11" db="EMBL/GenBank/DDBJ databases">
        <title>Aliifidinibius sp. nov., a new bacterium isolated from saline soil.</title>
        <authorList>
            <person name="Galisteo C."/>
            <person name="De La Haba R."/>
            <person name="Sanchez-Porro C."/>
            <person name="Ventosa A."/>
        </authorList>
    </citation>
    <scope>NUCLEOTIDE SEQUENCE [LARGE SCALE GENOMIC DNA]</scope>
    <source>
        <strain evidence="1 2">KACC 190600</strain>
    </source>
</reference>
<comment type="caution">
    <text evidence="1">The sequence shown here is derived from an EMBL/GenBank/DDBJ whole genome shotgun (WGS) entry which is preliminary data.</text>
</comment>
<dbReference type="RefSeq" id="WP_265788035.1">
    <property type="nucleotide sequence ID" value="NZ_BAABRS010000001.1"/>
</dbReference>
<dbReference type="Proteomes" id="UP001207337">
    <property type="component" value="Unassembled WGS sequence"/>
</dbReference>
<accession>A0ABT3PWL2</accession>
<gene>
    <name evidence="1" type="ORF">LQ318_04905</name>
</gene>
<name>A0ABT3PWL2_9BACT</name>
<keyword evidence="2" id="KW-1185">Reference proteome</keyword>
<dbReference type="EMBL" id="JAJNDC010000001">
    <property type="protein sequence ID" value="MCW9712241.1"/>
    <property type="molecule type" value="Genomic_DNA"/>
</dbReference>
<evidence type="ECO:0000313" key="1">
    <source>
        <dbReference type="EMBL" id="MCW9712241.1"/>
    </source>
</evidence>
<evidence type="ECO:0000313" key="2">
    <source>
        <dbReference type="Proteomes" id="UP001207337"/>
    </source>
</evidence>
<organism evidence="1 2">
    <name type="scientific">Fodinibius salicampi</name>
    <dbReference type="NCBI Taxonomy" id="1920655"/>
    <lineage>
        <taxon>Bacteria</taxon>
        <taxon>Pseudomonadati</taxon>
        <taxon>Balneolota</taxon>
        <taxon>Balneolia</taxon>
        <taxon>Balneolales</taxon>
        <taxon>Balneolaceae</taxon>
        <taxon>Fodinibius</taxon>
    </lineage>
</organism>
<proteinExistence type="predicted"/>